<feature type="region of interest" description="Disordered" evidence="3">
    <location>
        <begin position="80"/>
        <end position="103"/>
    </location>
</feature>
<dbReference type="GO" id="GO:0006260">
    <property type="term" value="P:DNA replication"/>
    <property type="evidence" value="ECO:0007669"/>
    <property type="project" value="UniProtKB-KW"/>
</dbReference>
<dbReference type="EMBL" id="CM035433">
    <property type="protein sequence ID" value="KAH7293249.1"/>
    <property type="molecule type" value="Genomic_DNA"/>
</dbReference>
<name>A0A8T2RA34_CERRI</name>
<dbReference type="Proteomes" id="UP000825935">
    <property type="component" value="Chromosome 28"/>
</dbReference>
<protein>
    <recommendedName>
        <fullName evidence="6">Sister chromatid cohesion protein DCC1</fullName>
    </recommendedName>
</protein>
<organism evidence="4 5">
    <name type="scientific">Ceratopteris richardii</name>
    <name type="common">Triangle waterfern</name>
    <dbReference type="NCBI Taxonomy" id="49495"/>
    <lineage>
        <taxon>Eukaryota</taxon>
        <taxon>Viridiplantae</taxon>
        <taxon>Streptophyta</taxon>
        <taxon>Embryophyta</taxon>
        <taxon>Tracheophyta</taxon>
        <taxon>Polypodiopsida</taxon>
        <taxon>Polypodiidae</taxon>
        <taxon>Polypodiales</taxon>
        <taxon>Pteridineae</taxon>
        <taxon>Pteridaceae</taxon>
        <taxon>Parkerioideae</taxon>
        <taxon>Ceratopteris</taxon>
    </lineage>
</organism>
<dbReference type="Pfam" id="PF09724">
    <property type="entry name" value="Dcc1"/>
    <property type="match status" value="1"/>
</dbReference>
<keyword evidence="2" id="KW-0235">DNA replication</keyword>
<gene>
    <name evidence="4" type="ORF">KP509_28G017500</name>
</gene>
<dbReference type="OMA" id="DSESWPF"/>
<accession>A0A8T2RA34</accession>
<keyword evidence="5" id="KW-1185">Reference proteome</keyword>
<dbReference type="PANTHER" id="PTHR13395">
    <property type="entry name" value="SISTER CHROMATID COHESION PROTEIN DCC1-RELATED"/>
    <property type="match status" value="1"/>
</dbReference>
<evidence type="ECO:0000256" key="2">
    <source>
        <dbReference type="ARBA" id="ARBA00022705"/>
    </source>
</evidence>
<comment type="similarity">
    <text evidence="1">Belongs to the DCC1 family.</text>
</comment>
<dbReference type="InterPro" id="IPR019128">
    <property type="entry name" value="Dcc1"/>
</dbReference>
<dbReference type="GO" id="GO:0034088">
    <property type="term" value="P:maintenance of mitotic sister chromatid cohesion"/>
    <property type="evidence" value="ECO:0007669"/>
    <property type="project" value="TreeGrafter"/>
</dbReference>
<dbReference type="GO" id="GO:0000785">
    <property type="term" value="C:chromatin"/>
    <property type="evidence" value="ECO:0007669"/>
    <property type="project" value="TreeGrafter"/>
</dbReference>
<reference evidence="4" key="1">
    <citation type="submission" date="2021-08" db="EMBL/GenBank/DDBJ databases">
        <title>WGS assembly of Ceratopteris richardii.</title>
        <authorList>
            <person name="Marchant D.B."/>
            <person name="Chen G."/>
            <person name="Jenkins J."/>
            <person name="Shu S."/>
            <person name="Leebens-Mack J."/>
            <person name="Grimwood J."/>
            <person name="Schmutz J."/>
            <person name="Soltis P."/>
            <person name="Soltis D."/>
            <person name="Chen Z.-H."/>
        </authorList>
    </citation>
    <scope>NUCLEOTIDE SEQUENCE</scope>
    <source>
        <strain evidence="4">Whitten #5841</strain>
        <tissue evidence="4">Leaf</tissue>
    </source>
</reference>
<evidence type="ECO:0008006" key="6">
    <source>
        <dbReference type="Google" id="ProtNLM"/>
    </source>
</evidence>
<proteinExistence type="inferred from homology"/>
<dbReference type="GO" id="GO:0031390">
    <property type="term" value="C:Ctf18 RFC-like complex"/>
    <property type="evidence" value="ECO:0007669"/>
    <property type="project" value="InterPro"/>
</dbReference>
<evidence type="ECO:0000313" key="4">
    <source>
        <dbReference type="EMBL" id="KAH7293249.1"/>
    </source>
</evidence>
<dbReference type="AlphaFoldDB" id="A0A8T2RA34"/>
<comment type="caution">
    <text evidence="4">The sequence shown here is derived from an EMBL/GenBank/DDBJ whole genome shotgun (WGS) entry which is preliminary data.</text>
</comment>
<evidence type="ECO:0000256" key="3">
    <source>
        <dbReference type="SAM" id="MobiDB-lite"/>
    </source>
</evidence>
<sequence length="396" mass="44092">MGNASILELNVDSSLEVYYGETFGSEDLKLLEVDEPILQEILDRGVVIRGGLNDEAVLCTSSRTYAIKFVMSSNTILIMPPPSSHGSSASGEELDTKSETGGKRTASAMAAATGHLELVEVAPNFEKLKSLLSERLYGEDTDSMDVEESTSGLYTWDDLLEKLQLSEKELQEGLKSLAAVQVGGFWRLVDKKYMHCVFELILLNAMQHDWSLQGLKEKEVVSALMADGYSAQIVIHCLATYGQRVSLAFEAGIASNGSYDLDSHVWELNERHVCLHYANQLLSSASRWRVDDFVDAWQQNLPSGVQASLDMLKGKILIEKLGSDSWLYPFSVANLPSNPAERFAALFRERPRWEWEDLEPYISDLRAPGKSVDALLLKYTRRTQPTAETPPIFTAR</sequence>
<dbReference type="OrthoDB" id="5199543at2759"/>
<dbReference type="GO" id="GO:0000775">
    <property type="term" value="C:chromosome, centromeric region"/>
    <property type="evidence" value="ECO:0007669"/>
    <property type="project" value="TreeGrafter"/>
</dbReference>
<dbReference type="PANTHER" id="PTHR13395:SF6">
    <property type="entry name" value="SISTER CHROMATID COHESION PROTEIN DCC1"/>
    <property type="match status" value="1"/>
</dbReference>
<evidence type="ECO:0000256" key="1">
    <source>
        <dbReference type="ARBA" id="ARBA00007017"/>
    </source>
</evidence>
<evidence type="ECO:0000313" key="5">
    <source>
        <dbReference type="Proteomes" id="UP000825935"/>
    </source>
</evidence>